<feature type="transmembrane region" description="Helical" evidence="1">
    <location>
        <begin position="326"/>
        <end position="347"/>
    </location>
</feature>
<reference evidence="3 4" key="1">
    <citation type="submission" date="2019-07" db="EMBL/GenBank/DDBJ databases">
        <title>Complete Genome Sequence of Leptotrichia wadei Strain JCM16777.</title>
        <authorList>
            <person name="Watanabe S."/>
            <person name="Cui L."/>
        </authorList>
    </citation>
    <scope>NUCLEOTIDE SEQUENCE [LARGE SCALE GENOMIC DNA]</scope>
    <source>
        <strain evidence="3 4">JCM16777</strain>
    </source>
</reference>
<gene>
    <name evidence="3" type="ORF">JCM16777_2094</name>
</gene>
<evidence type="ECO:0000313" key="3">
    <source>
        <dbReference type="EMBL" id="BBM43821.1"/>
    </source>
</evidence>
<feature type="transmembrane region" description="Helical" evidence="1">
    <location>
        <begin position="270"/>
        <end position="291"/>
    </location>
</feature>
<dbReference type="Pfam" id="PF20990">
    <property type="entry name" value="DUF2207_C"/>
    <property type="match status" value="1"/>
</dbReference>
<dbReference type="InterPro" id="IPR048389">
    <property type="entry name" value="YciQ-like_C"/>
</dbReference>
<keyword evidence="1" id="KW-0472">Membrane</keyword>
<keyword evidence="1" id="KW-1133">Transmembrane helix</keyword>
<evidence type="ECO:0000313" key="4">
    <source>
        <dbReference type="Proteomes" id="UP000321943"/>
    </source>
</evidence>
<proteinExistence type="predicted"/>
<sequence>MREITIIYIIAITILLIYCFLTVKFWGKNFFKKDVLPKLKVPKSISAMGVGILNNSRTEKNFHIGIFSLVEKNFITAKREKLFENMDFQSDILYKKNLEKSKSNYYRQDELFAEERWVLDSLSDSENGILSDYQSFGNREKLPKMDEKNIDKRKEIFREVLQVLITFLVAFLINVILKGSSDSSSYNSSNGSSRSSYNQKSLDPFFEKMFEIYKRTKKKFLGSFWSPEKLEEFIIYKKNSGFYIFYFGVILASIIMTSKDVKFGSTEGNFGLIVLAAIIVFFLESLWLRILFLPIFSKYIPKILKIFIALVFLFSLYSFMLPNIAFIFGLRFYILIPLTFIILFFIYKKLIARYTENGLLAMNEIESFRKYILNFEKLEVPTFSSENELIENFQQMYIYAFALGIEKRFLKFLDVTLEKNNFAEKKEFIYEKLLISTVFCDKKLLGELKLNVMGR</sequence>
<protein>
    <recommendedName>
        <fullName evidence="2">Predicted membrane protein YciQ-like C-terminal domain-containing protein</fullName>
    </recommendedName>
</protein>
<dbReference type="GeneID" id="84805382"/>
<feature type="transmembrane region" description="Helical" evidence="1">
    <location>
        <begin position="303"/>
        <end position="320"/>
    </location>
</feature>
<feature type="transmembrane region" description="Helical" evidence="1">
    <location>
        <begin position="7"/>
        <end position="27"/>
    </location>
</feature>
<accession>A0A7U6LCB8</accession>
<evidence type="ECO:0000256" key="1">
    <source>
        <dbReference type="SAM" id="Phobius"/>
    </source>
</evidence>
<dbReference type="EMBL" id="AP019829">
    <property type="protein sequence ID" value="BBM43821.1"/>
    <property type="molecule type" value="Genomic_DNA"/>
</dbReference>
<feature type="transmembrane region" description="Helical" evidence="1">
    <location>
        <begin position="240"/>
        <end position="258"/>
    </location>
</feature>
<evidence type="ECO:0000259" key="2">
    <source>
        <dbReference type="Pfam" id="PF20990"/>
    </source>
</evidence>
<dbReference type="KEGG" id="lwd:JCM16777_2094"/>
<keyword evidence="1" id="KW-0812">Transmembrane</keyword>
<dbReference type="Proteomes" id="UP000321943">
    <property type="component" value="Chromosome"/>
</dbReference>
<feature type="transmembrane region" description="Helical" evidence="1">
    <location>
        <begin position="160"/>
        <end position="177"/>
    </location>
</feature>
<organism evidence="3 4">
    <name type="scientific">Leptotrichia wadei</name>
    <dbReference type="NCBI Taxonomy" id="157687"/>
    <lineage>
        <taxon>Bacteria</taxon>
        <taxon>Fusobacteriati</taxon>
        <taxon>Fusobacteriota</taxon>
        <taxon>Fusobacteriia</taxon>
        <taxon>Fusobacteriales</taxon>
        <taxon>Leptotrichiaceae</taxon>
        <taxon>Leptotrichia</taxon>
    </lineage>
</organism>
<dbReference type="AlphaFoldDB" id="A0A7U6LCB8"/>
<dbReference type="RefSeq" id="WP_018498445.1">
    <property type="nucleotide sequence ID" value="NZ_AP019829.2"/>
</dbReference>
<name>A0A7U6LCB8_9FUSO</name>
<feature type="domain" description="Predicted membrane protein YciQ-like C-terminal" evidence="2">
    <location>
        <begin position="306"/>
        <end position="411"/>
    </location>
</feature>